<proteinExistence type="predicted"/>
<feature type="compositionally biased region" description="Low complexity" evidence="2">
    <location>
        <begin position="296"/>
        <end position="306"/>
    </location>
</feature>
<keyword evidence="4" id="KW-1185">Reference proteome</keyword>
<feature type="region of interest" description="Disordered" evidence="2">
    <location>
        <begin position="283"/>
        <end position="352"/>
    </location>
</feature>
<evidence type="ECO:0000256" key="2">
    <source>
        <dbReference type="SAM" id="MobiDB-lite"/>
    </source>
</evidence>
<keyword evidence="1" id="KW-0175">Coiled coil</keyword>
<dbReference type="EMBL" id="KV001959">
    <property type="protein sequence ID" value="KZV38411.1"/>
    <property type="molecule type" value="Genomic_DNA"/>
</dbReference>
<feature type="coiled-coil region" evidence="1">
    <location>
        <begin position="624"/>
        <end position="651"/>
    </location>
</feature>
<protein>
    <recommendedName>
        <fullName evidence="5">Dystroglycan-like</fullName>
    </recommendedName>
</protein>
<evidence type="ECO:0000313" key="3">
    <source>
        <dbReference type="EMBL" id="KZV38411.1"/>
    </source>
</evidence>
<evidence type="ECO:0000256" key="1">
    <source>
        <dbReference type="SAM" id="Coils"/>
    </source>
</evidence>
<evidence type="ECO:0008006" key="5">
    <source>
        <dbReference type="Google" id="ProtNLM"/>
    </source>
</evidence>
<sequence length="837" mass="92752">MSQTDSQDNQMVSIELVGFELATIKLIDTILFWSSSRYSVMLSWGLPQLFPAGILNGRDWVNFTSVLTMEHEGMVRMFKTLEDTGLRGFLEGTTPIYESAVVEFFSNARVIAGTIVSTVCGQKLVVTEEFSSGTFKFPTEDLLFEYRLLHDIVAKSLCAKAGSFDKVTCEKFEFMVAISAGISVNWGRLLFQRLLAMVQTPRKQSQGFTVQVSILMELLVRADLGTTNKLHVKKVLTSKQVENYLKNNQGSTPTEETASNTEGGTSQRVPPEVTKSLADAVEQDMPNPKKRKHKGGATTTQTKQAAMTPPDTTAPKIFENRAPVVSTNDDPEEESEIDSSPLKQAGTTHPDPTPALTPEEFPEEEIIQGGSVDNFTTNLDLNDQNEQAVNNDQNENVDHPHQTVPTEGEETNAGDEQQNLFFQNPTIMDTNLSEQEIGEVILEEGLISETQKEHTRQSEPDLVTAAGDDLSTEEPETIAPTTVAQTHPATASTDQYCQSLIASAREKFSAQLTIFEEWAHFRLEVRLKDLSCFQSMVDNEERMLEWQRRRISLSYPSDDKCCLTHYDFECIRQLHQELRLIAAGHRHHRGLAGLPLTTPECDFLPKFSPALEIYNLTGTAQGSVLNTNSRIEQHEDEVENASYEHQAQENESPIPTAGHDLRTQDEQGYEALADEGLNAIPISVVTPDVTTIATENVSGRQDLHSSDLQLIASTSMESPTLELLSTTIKTLTTLSKHVKTIDESYLHLRAYTLMTKHHTAQLHDQLKKTTDEMGIRMNILENTLTERLVDELAVVKSQLAIIVEDLKESGAAKKGEGGSSISIPREGPSGRGPTGGR</sequence>
<name>A0A2Z7BV15_9LAMI</name>
<evidence type="ECO:0000313" key="4">
    <source>
        <dbReference type="Proteomes" id="UP000250235"/>
    </source>
</evidence>
<dbReference type="Proteomes" id="UP000250235">
    <property type="component" value="Unassembled WGS sequence"/>
</dbReference>
<feature type="region of interest" description="Disordered" evidence="2">
    <location>
        <begin position="810"/>
        <end position="837"/>
    </location>
</feature>
<feature type="region of interest" description="Disordered" evidence="2">
    <location>
        <begin position="244"/>
        <end position="271"/>
    </location>
</feature>
<dbReference type="AlphaFoldDB" id="A0A2Z7BV15"/>
<reference evidence="3 4" key="1">
    <citation type="journal article" date="2015" name="Proc. Natl. Acad. Sci. U.S.A.">
        <title>The resurrection genome of Boea hygrometrica: A blueprint for survival of dehydration.</title>
        <authorList>
            <person name="Xiao L."/>
            <person name="Yang G."/>
            <person name="Zhang L."/>
            <person name="Yang X."/>
            <person name="Zhao S."/>
            <person name="Ji Z."/>
            <person name="Zhou Q."/>
            <person name="Hu M."/>
            <person name="Wang Y."/>
            <person name="Chen M."/>
            <person name="Xu Y."/>
            <person name="Jin H."/>
            <person name="Xiao X."/>
            <person name="Hu G."/>
            <person name="Bao F."/>
            <person name="Hu Y."/>
            <person name="Wan P."/>
            <person name="Li L."/>
            <person name="Deng X."/>
            <person name="Kuang T."/>
            <person name="Xiang C."/>
            <person name="Zhu J.K."/>
            <person name="Oliver M.J."/>
            <person name="He Y."/>
        </authorList>
    </citation>
    <scope>NUCLEOTIDE SEQUENCE [LARGE SCALE GENOMIC DNA]</scope>
    <source>
        <strain evidence="4">cv. XS01</strain>
    </source>
</reference>
<gene>
    <name evidence="3" type="ORF">F511_22910</name>
</gene>
<organism evidence="3 4">
    <name type="scientific">Dorcoceras hygrometricum</name>
    <dbReference type="NCBI Taxonomy" id="472368"/>
    <lineage>
        <taxon>Eukaryota</taxon>
        <taxon>Viridiplantae</taxon>
        <taxon>Streptophyta</taxon>
        <taxon>Embryophyta</taxon>
        <taxon>Tracheophyta</taxon>
        <taxon>Spermatophyta</taxon>
        <taxon>Magnoliopsida</taxon>
        <taxon>eudicotyledons</taxon>
        <taxon>Gunneridae</taxon>
        <taxon>Pentapetalae</taxon>
        <taxon>asterids</taxon>
        <taxon>lamiids</taxon>
        <taxon>Lamiales</taxon>
        <taxon>Gesneriaceae</taxon>
        <taxon>Didymocarpoideae</taxon>
        <taxon>Trichosporeae</taxon>
        <taxon>Loxocarpinae</taxon>
        <taxon>Dorcoceras</taxon>
    </lineage>
</organism>
<accession>A0A2Z7BV15</accession>
<feature type="compositionally biased region" description="Polar residues" evidence="2">
    <location>
        <begin position="244"/>
        <end position="268"/>
    </location>
</feature>